<feature type="domain" description="B12-binding" evidence="5">
    <location>
        <begin position="177"/>
        <end position="299"/>
    </location>
</feature>
<evidence type="ECO:0000256" key="1">
    <source>
        <dbReference type="ARBA" id="ARBA00023015"/>
    </source>
</evidence>
<keyword evidence="1" id="KW-0805">Transcription regulation</keyword>
<dbReference type="Pfam" id="PF13411">
    <property type="entry name" value="MerR_1"/>
    <property type="match status" value="1"/>
</dbReference>
<sequence length="299" mass="34493">MPSSIGKYNIKVVSNMLGIHPGTLRAWERRYQIIAPKRNNAGHRLYTEEHVQILKWLINKVNQGFTIGQAVSLLENNQLQNHNLSEIEYNKVELLVDDILYSLLKFDEMQALELLDEAFSIFSIDKVIADVLIKLLVRLKDMRLNEKITSAEERYATSFLRSRIGMMHHSMPINTGLPKVLSICAPGELCELGLFIFTTYLRRKGYPVIYIGTGIEEVDIDDVIKQVNPKILFISCTIKENVMTSVRLAKRLHEQYANLCVGLSGFAFEFTSDEENEETRNWFVGDTKEEWDEWLKMSE</sequence>
<proteinExistence type="predicted"/>
<evidence type="ECO:0000256" key="3">
    <source>
        <dbReference type="ARBA" id="ARBA00023163"/>
    </source>
</evidence>
<dbReference type="InterPro" id="IPR036724">
    <property type="entry name" value="Cobalamin-bd_sf"/>
</dbReference>
<evidence type="ECO:0000313" key="7">
    <source>
        <dbReference type="Proteomes" id="UP000789423"/>
    </source>
</evidence>
<protein>
    <submittedName>
        <fullName evidence="6">HTH-type transcriptional repressor CarH</fullName>
    </submittedName>
</protein>
<dbReference type="InterPro" id="IPR006158">
    <property type="entry name" value="Cobalamin-bd"/>
</dbReference>
<keyword evidence="2" id="KW-0238">DNA-binding</keyword>
<keyword evidence="7" id="KW-1185">Reference proteome</keyword>
<dbReference type="InterPro" id="IPR036594">
    <property type="entry name" value="Meth_synthase_dom"/>
</dbReference>
<dbReference type="InterPro" id="IPR009061">
    <property type="entry name" value="DNA-bd_dom_put_sf"/>
</dbReference>
<comment type="caution">
    <text evidence="6">The sequence shown here is derived from an EMBL/GenBank/DDBJ whole genome shotgun (WGS) entry which is preliminary data.</text>
</comment>
<keyword evidence="3" id="KW-0804">Transcription</keyword>
<dbReference type="InterPro" id="IPR000551">
    <property type="entry name" value="MerR-type_HTH_dom"/>
</dbReference>
<dbReference type="InterPro" id="IPR003759">
    <property type="entry name" value="Cbl-bd_cap"/>
</dbReference>
<dbReference type="Gene3D" id="1.10.1660.10">
    <property type="match status" value="1"/>
</dbReference>
<dbReference type="PROSITE" id="PS50937">
    <property type="entry name" value="HTH_MERR_2"/>
    <property type="match status" value="1"/>
</dbReference>
<dbReference type="RefSeq" id="WP_230573998.1">
    <property type="nucleotide sequence ID" value="NZ_CAKJTI010000003.1"/>
</dbReference>
<dbReference type="SMART" id="SM00422">
    <property type="entry name" value="HTH_MERR"/>
    <property type="match status" value="1"/>
</dbReference>
<evidence type="ECO:0000259" key="4">
    <source>
        <dbReference type="PROSITE" id="PS50937"/>
    </source>
</evidence>
<dbReference type="Gene3D" id="3.40.50.280">
    <property type="entry name" value="Cobalamin-binding domain"/>
    <property type="match status" value="1"/>
</dbReference>
<dbReference type="PANTHER" id="PTHR30204:SF67">
    <property type="entry name" value="HTH-TYPE TRANSCRIPTIONAL REGULATOR MLRA-RELATED"/>
    <property type="match status" value="1"/>
</dbReference>
<reference evidence="6 7" key="1">
    <citation type="submission" date="2021-10" db="EMBL/GenBank/DDBJ databases">
        <authorList>
            <person name="Criscuolo A."/>
        </authorList>
    </citation>
    <scope>NUCLEOTIDE SEQUENCE [LARGE SCALE GENOMIC DNA]</scope>
    <source>
        <strain evidence="7">CIP 111899</strain>
    </source>
</reference>
<dbReference type="CDD" id="cd01104">
    <property type="entry name" value="HTH_MlrA-CarA"/>
    <property type="match status" value="1"/>
</dbReference>
<accession>A0ABM8Y7U9</accession>
<dbReference type="Pfam" id="PF02607">
    <property type="entry name" value="B12-binding_2"/>
    <property type="match status" value="1"/>
</dbReference>
<gene>
    <name evidence="6" type="primary">carH</name>
    <name evidence="6" type="ORF">BACCIP111899_00910</name>
</gene>
<evidence type="ECO:0000259" key="5">
    <source>
        <dbReference type="PROSITE" id="PS51332"/>
    </source>
</evidence>
<dbReference type="EMBL" id="CAKJTI010000003">
    <property type="protein sequence ID" value="CAG9611738.1"/>
    <property type="molecule type" value="Genomic_DNA"/>
</dbReference>
<dbReference type="PROSITE" id="PS51332">
    <property type="entry name" value="B12_BINDING"/>
    <property type="match status" value="1"/>
</dbReference>
<organism evidence="6 7">
    <name type="scientific">Bacillus rhizoplanae</name>
    <dbReference type="NCBI Taxonomy" id="2880966"/>
    <lineage>
        <taxon>Bacteria</taxon>
        <taxon>Bacillati</taxon>
        <taxon>Bacillota</taxon>
        <taxon>Bacilli</taxon>
        <taxon>Bacillales</taxon>
        <taxon>Bacillaceae</taxon>
        <taxon>Bacillus</taxon>
    </lineage>
</organism>
<dbReference type="Pfam" id="PF02310">
    <property type="entry name" value="B12-binding"/>
    <property type="match status" value="1"/>
</dbReference>
<dbReference type="SUPFAM" id="SSF52242">
    <property type="entry name" value="Cobalamin (vitamin B12)-binding domain"/>
    <property type="match status" value="1"/>
</dbReference>
<dbReference type="Proteomes" id="UP000789423">
    <property type="component" value="Unassembled WGS sequence"/>
</dbReference>
<feature type="domain" description="HTH merR-type" evidence="4">
    <location>
        <begin position="7"/>
        <end position="76"/>
    </location>
</feature>
<name>A0ABM8Y7U9_9BACI</name>
<dbReference type="SUPFAM" id="SSF46955">
    <property type="entry name" value="Putative DNA-binding domain"/>
    <property type="match status" value="1"/>
</dbReference>
<evidence type="ECO:0000313" key="6">
    <source>
        <dbReference type="EMBL" id="CAG9611738.1"/>
    </source>
</evidence>
<dbReference type="PANTHER" id="PTHR30204">
    <property type="entry name" value="REDOX-CYCLING DRUG-SENSING TRANSCRIPTIONAL ACTIVATOR SOXR"/>
    <property type="match status" value="1"/>
</dbReference>
<evidence type="ECO:0000256" key="2">
    <source>
        <dbReference type="ARBA" id="ARBA00023125"/>
    </source>
</evidence>
<dbReference type="InterPro" id="IPR047057">
    <property type="entry name" value="MerR_fam"/>
</dbReference>
<dbReference type="Gene3D" id="1.10.1240.10">
    <property type="entry name" value="Methionine synthase domain"/>
    <property type="match status" value="1"/>
</dbReference>